<dbReference type="Proteomes" id="UP001267290">
    <property type="component" value="Unassembled WGS sequence"/>
</dbReference>
<dbReference type="InterPro" id="IPR020084">
    <property type="entry name" value="NUDIX_hydrolase_CS"/>
</dbReference>
<sequence length="180" mass="20680">MQLIKRITDSDLLGGDPACMQTISRYGSRGVVVDNKLNVMMMYMSKTNLYKLPGGGVDEREDAKEAFLREIREETGYEAEILQELGYIEEHKNRNDFMQLSYCYIAKAQQKVSNTMLTDDEIELGMEVRWMTLNMALQVMKDSIQKSTDYSTTFMFLRDKEILEKAVLVLTSAPRGSLFI</sequence>
<keyword evidence="5" id="KW-1185">Reference proteome</keyword>
<accession>A0ABU1NRH8</accession>
<reference evidence="4 5" key="1">
    <citation type="submission" date="2023-07" db="EMBL/GenBank/DDBJ databases">
        <title>Sorghum-associated microbial communities from plants grown in Nebraska, USA.</title>
        <authorList>
            <person name="Schachtman D."/>
        </authorList>
    </citation>
    <scope>NUCLEOTIDE SEQUENCE [LARGE SCALE GENOMIC DNA]</scope>
    <source>
        <strain evidence="4 5">CC258</strain>
    </source>
</reference>
<dbReference type="PANTHER" id="PTHR43046:SF15">
    <property type="entry name" value="MUTT_NUDIX FAMILY PROTEIN"/>
    <property type="match status" value="1"/>
</dbReference>
<dbReference type="InterPro" id="IPR015797">
    <property type="entry name" value="NUDIX_hydrolase-like_dom_sf"/>
</dbReference>
<dbReference type="RefSeq" id="WP_310224467.1">
    <property type="nucleotide sequence ID" value="NZ_JAVDSB010000001.1"/>
</dbReference>
<comment type="caution">
    <text evidence="4">The sequence shown here is derived from an EMBL/GenBank/DDBJ whole genome shotgun (WGS) entry which is preliminary data.</text>
</comment>
<evidence type="ECO:0000313" key="5">
    <source>
        <dbReference type="Proteomes" id="UP001267290"/>
    </source>
</evidence>
<gene>
    <name evidence="4" type="ORF">J2736_001275</name>
</gene>
<dbReference type="SUPFAM" id="SSF55811">
    <property type="entry name" value="Nudix"/>
    <property type="match status" value="1"/>
</dbReference>
<dbReference type="Gene3D" id="3.90.79.10">
    <property type="entry name" value="Nucleoside Triphosphate Pyrophosphohydrolase"/>
    <property type="match status" value="1"/>
</dbReference>
<feature type="domain" description="Nudix hydrolase" evidence="3">
    <location>
        <begin position="24"/>
        <end position="153"/>
    </location>
</feature>
<dbReference type="EMBL" id="JAVDSB010000001">
    <property type="protein sequence ID" value="MDR6550092.1"/>
    <property type="molecule type" value="Genomic_DNA"/>
</dbReference>
<dbReference type="PANTHER" id="PTHR43046">
    <property type="entry name" value="GDP-MANNOSE MANNOSYL HYDROLASE"/>
    <property type="match status" value="1"/>
</dbReference>
<evidence type="ECO:0000256" key="1">
    <source>
        <dbReference type="ARBA" id="ARBA00001946"/>
    </source>
</evidence>
<dbReference type="PROSITE" id="PS51462">
    <property type="entry name" value="NUDIX"/>
    <property type="match status" value="1"/>
</dbReference>
<comment type="cofactor">
    <cofactor evidence="1">
        <name>Mg(2+)</name>
        <dbReference type="ChEBI" id="CHEBI:18420"/>
    </cofactor>
</comment>
<evidence type="ECO:0000313" key="4">
    <source>
        <dbReference type="EMBL" id="MDR6550092.1"/>
    </source>
</evidence>
<evidence type="ECO:0000256" key="2">
    <source>
        <dbReference type="ARBA" id="ARBA00022801"/>
    </source>
</evidence>
<dbReference type="PROSITE" id="PS00893">
    <property type="entry name" value="NUDIX_BOX"/>
    <property type="match status" value="1"/>
</dbReference>
<protein>
    <submittedName>
        <fullName evidence="4">ADP-ribose pyrophosphatase YjhB (NUDIX family)</fullName>
    </submittedName>
</protein>
<dbReference type="InterPro" id="IPR000086">
    <property type="entry name" value="NUDIX_hydrolase_dom"/>
</dbReference>
<dbReference type="Pfam" id="PF00293">
    <property type="entry name" value="NUDIX"/>
    <property type="match status" value="1"/>
</dbReference>
<dbReference type="CDD" id="cd02883">
    <property type="entry name" value="NUDIX_Hydrolase"/>
    <property type="match status" value="1"/>
</dbReference>
<evidence type="ECO:0000259" key="3">
    <source>
        <dbReference type="PROSITE" id="PS51462"/>
    </source>
</evidence>
<keyword evidence="2" id="KW-0378">Hydrolase</keyword>
<name>A0ABU1NRH8_9BACL</name>
<proteinExistence type="predicted"/>
<organism evidence="4 5">
    <name type="scientific">Paenibacillus qinlingensis</name>
    <dbReference type="NCBI Taxonomy" id="1837343"/>
    <lineage>
        <taxon>Bacteria</taxon>
        <taxon>Bacillati</taxon>
        <taxon>Bacillota</taxon>
        <taxon>Bacilli</taxon>
        <taxon>Bacillales</taxon>
        <taxon>Paenibacillaceae</taxon>
        <taxon>Paenibacillus</taxon>
    </lineage>
</organism>